<dbReference type="AlphaFoldDB" id="A0A183DAR5"/>
<name>A0A183DAR5_9BILA</name>
<reference evidence="1 2" key="2">
    <citation type="submission" date="2018-11" db="EMBL/GenBank/DDBJ databases">
        <authorList>
            <consortium name="Pathogen Informatics"/>
        </authorList>
    </citation>
    <scope>NUCLEOTIDE SEQUENCE [LARGE SCALE GENOMIC DNA]</scope>
</reference>
<accession>A0A183DAR5</accession>
<organism evidence="3">
    <name type="scientific">Gongylonema pulchrum</name>
    <dbReference type="NCBI Taxonomy" id="637853"/>
    <lineage>
        <taxon>Eukaryota</taxon>
        <taxon>Metazoa</taxon>
        <taxon>Ecdysozoa</taxon>
        <taxon>Nematoda</taxon>
        <taxon>Chromadorea</taxon>
        <taxon>Rhabditida</taxon>
        <taxon>Spirurina</taxon>
        <taxon>Spiruromorpha</taxon>
        <taxon>Spiruroidea</taxon>
        <taxon>Gongylonematidae</taxon>
        <taxon>Gongylonema</taxon>
    </lineage>
</organism>
<reference evidence="3" key="1">
    <citation type="submission" date="2016-06" db="UniProtKB">
        <authorList>
            <consortium name="WormBaseParasite"/>
        </authorList>
    </citation>
    <scope>IDENTIFICATION</scope>
</reference>
<evidence type="ECO:0000313" key="2">
    <source>
        <dbReference type="Proteomes" id="UP000271098"/>
    </source>
</evidence>
<keyword evidence="2" id="KW-1185">Reference proteome</keyword>
<dbReference type="OrthoDB" id="30289at2759"/>
<dbReference type="EMBL" id="UYRT01012738">
    <property type="protein sequence ID" value="VDK52239.1"/>
    <property type="molecule type" value="Genomic_DNA"/>
</dbReference>
<dbReference type="WBParaSite" id="GPUH_0000581401-mRNA-1">
    <property type="protein sequence ID" value="GPUH_0000581401-mRNA-1"/>
    <property type="gene ID" value="GPUH_0000581401"/>
</dbReference>
<sequence length="79" mass="9157">MSVRPVDLAAYGNSPLLAKIYDRNGRKRRHVRFIVADAKLEAEYIWRFLGQLSTLEESRLCELKYGLQDTLKVCVFLPN</sequence>
<evidence type="ECO:0000313" key="1">
    <source>
        <dbReference type="EMBL" id="VDK52239.1"/>
    </source>
</evidence>
<gene>
    <name evidence="1" type="ORF">GPUH_LOCUS5806</name>
</gene>
<protein>
    <submittedName>
        <fullName evidence="3">Integrase</fullName>
    </submittedName>
</protein>
<dbReference type="Proteomes" id="UP000271098">
    <property type="component" value="Unassembled WGS sequence"/>
</dbReference>
<evidence type="ECO:0000313" key="3">
    <source>
        <dbReference type="WBParaSite" id="GPUH_0000581401-mRNA-1"/>
    </source>
</evidence>
<proteinExistence type="predicted"/>